<name>A0A923LRY5_9FIRM</name>
<evidence type="ECO:0000256" key="1">
    <source>
        <dbReference type="ARBA" id="ARBA00022670"/>
    </source>
</evidence>
<dbReference type="GO" id="GO:0008270">
    <property type="term" value="F:zinc ion binding"/>
    <property type="evidence" value="ECO:0007669"/>
    <property type="project" value="TreeGrafter"/>
</dbReference>
<dbReference type="SMART" id="SM00232">
    <property type="entry name" value="JAB_MPN"/>
    <property type="match status" value="1"/>
</dbReference>
<dbReference type="FunFam" id="3.40.140.10:FF:000085">
    <property type="entry name" value="Mov34/MPN/PAD-1 family protein"/>
    <property type="match status" value="1"/>
</dbReference>
<reference evidence="7" key="1">
    <citation type="submission" date="2020-08" db="EMBL/GenBank/DDBJ databases">
        <title>Genome public.</title>
        <authorList>
            <person name="Liu C."/>
            <person name="Sun Q."/>
        </authorList>
    </citation>
    <scope>NUCLEOTIDE SEQUENCE</scope>
    <source>
        <strain evidence="7">BX1005</strain>
    </source>
</reference>
<keyword evidence="5" id="KW-0482">Metalloprotease</keyword>
<keyword evidence="8" id="KW-1185">Reference proteome</keyword>
<keyword evidence="4" id="KW-0862">Zinc</keyword>
<dbReference type="Pfam" id="PF14464">
    <property type="entry name" value="Prok-JAB"/>
    <property type="match status" value="1"/>
</dbReference>
<dbReference type="PANTHER" id="PTHR34858">
    <property type="entry name" value="CYSO-CYSTEINE PEPTIDASE"/>
    <property type="match status" value="1"/>
</dbReference>
<dbReference type="SUPFAM" id="SSF102712">
    <property type="entry name" value="JAB1/MPN domain"/>
    <property type="match status" value="1"/>
</dbReference>
<dbReference type="RefSeq" id="WP_186867530.1">
    <property type="nucleotide sequence ID" value="NZ_JACOPH010000012.1"/>
</dbReference>
<evidence type="ECO:0000259" key="6">
    <source>
        <dbReference type="PROSITE" id="PS50249"/>
    </source>
</evidence>
<dbReference type="GO" id="GO:0008235">
    <property type="term" value="F:metalloexopeptidase activity"/>
    <property type="evidence" value="ECO:0007669"/>
    <property type="project" value="TreeGrafter"/>
</dbReference>
<keyword evidence="2" id="KW-0479">Metal-binding</keyword>
<evidence type="ECO:0000256" key="2">
    <source>
        <dbReference type="ARBA" id="ARBA00022723"/>
    </source>
</evidence>
<dbReference type="Proteomes" id="UP000606720">
    <property type="component" value="Unassembled WGS sequence"/>
</dbReference>
<accession>A0A923LRY5</accession>
<dbReference type="CDD" id="cd08070">
    <property type="entry name" value="MPN_like"/>
    <property type="match status" value="1"/>
</dbReference>
<dbReference type="Gene3D" id="3.40.140.10">
    <property type="entry name" value="Cytidine Deaminase, domain 2"/>
    <property type="match status" value="1"/>
</dbReference>
<dbReference type="InterPro" id="IPR028090">
    <property type="entry name" value="JAB_dom_prok"/>
</dbReference>
<feature type="domain" description="MPN" evidence="6">
    <location>
        <begin position="2"/>
        <end position="137"/>
    </location>
</feature>
<protein>
    <submittedName>
        <fullName evidence="7">M67 family metallopeptidase</fullName>
    </submittedName>
</protein>
<evidence type="ECO:0000313" key="7">
    <source>
        <dbReference type="EMBL" id="MBC5714964.1"/>
    </source>
</evidence>
<keyword evidence="3" id="KW-0378">Hydrolase</keyword>
<evidence type="ECO:0000256" key="3">
    <source>
        <dbReference type="ARBA" id="ARBA00022801"/>
    </source>
</evidence>
<evidence type="ECO:0000256" key="4">
    <source>
        <dbReference type="ARBA" id="ARBA00022833"/>
    </source>
</evidence>
<evidence type="ECO:0000313" key="8">
    <source>
        <dbReference type="Proteomes" id="UP000606720"/>
    </source>
</evidence>
<dbReference type="InterPro" id="IPR051929">
    <property type="entry name" value="VirAsm_ModProt"/>
</dbReference>
<dbReference type="InterPro" id="IPR037518">
    <property type="entry name" value="MPN"/>
</dbReference>
<dbReference type="EMBL" id="JACOPH010000012">
    <property type="protein sequence ID" value="MBC5714964.1"/>
    <property type="molecule type" value="Genomic_DNA"/>
</dbReference>
<evidence type="ECO:0000256" key="5">
    <source>
        <dbReference type="ARBA" id="ARBA00023049"/>
    </source>
</evidence>
<dbReference type="PROSITE" id="PS50249">
    <property type="entry name" value="MPN"/>
    <property type="match status" value="1"/>
</dbReference>
<dbReference type="GO" id="GO:0006508">
    <property type="term" value="P:proteolysis"/>
    <property type="evidence" value="ECO:0007669"/>
    <property type="project" value="UniProtKB-KW"/>
</dbReference>
<dbReference type="InterPro" id="IPR000555">
    <property type="entry name" value="JAMM/MPN+_dom"/>
</dbReference>
<dbReference type="AlphaFoldDB" id="A0A923LRY5"/>
<sequence length="137" mass="15768">MTIQIPKQQKKEMLSWLLEGLPNEACGLLAGVRQDNAIAVKKFYGMHNVDESSTHFSMDAREQFAVMKEIRENGYMLLANVHSHPDTKAEPSEEDKRLAYDSGIIYLICSFMEKEPVVKAYRIIDRKRVSKVSIQYE</sequence>
<keyword evidence="1" id="KW-0645">Protease</keyword>
<comment type="caution">
    <text evidence="7">The sequence shown here is derived from an EMBL/GenBank/DDBJ whole genome shotgun (WGS) entry which is preliminary data.</text>
</comment>
<proteinExistence type="predicted"/>
<organism evidence="7 8">
    <name type="scientific">Roseburia zhanii</name>
    <dbReference type="NCBI Taxonomy" id="2763064"/>
    <lineage>
        <taxon>Bacteria</taxon>
        <taxon>Bacillati</taxon>
        <taxon>Bacillota</taxon>
        <taxon>Clostridia</taxon>
        <taxon>Lachnospirales</taxon>
        <taxon>Lachnospiraceae</taxon>
        <taxon>Roseburia</taxon>
    </lineage>
</organism>
<dbReference type="PANTHER" id="PTHR34858:SF1">
    <property type="entry name" value="CYSO-CYSTEINE PEPTIDASE"/>
    <property type="match status" value="1"/>
</dbReference>
<gene>
    <name evidence="7" type="ORF">H8S17_12290</name>
</gene>